<dbReference type="EMBL" id="JYLF01000003">
    <property type="protein sequence ID" value="KMN14485.1"/>
    <property type="molecule type" value="Genomic_DNA"/>
</dbReference>
<evidence type="ECO:0000259" key="1">
    <source>
        <dbReference type="SMART" id="SM00953"/>
    </source>
</evidence>
<organism evidence="2 3">
    <name type="scientific">Pseudomonas weihenstephanensis</name>
    <dbReference type="NCBI Taxonomy" id="1608994"/>
    <lineage>
        <taxon>Bacteria</taxon>
        <taxon>Pseudomonadati</taxon>
        <taxon>Pseudomonadota</taxon>
        <taxon>Gammaproteobacteria</taxon>
        <taxon>Pseudomonadales</taxon>
        <taxon>Pseudomonadaceae</taxon>
        <taxon>Pseudomonas</taxon>
    </lineage>
</organism>
<dbReference type="Proteomes" id="UP000036325">
    <property type="component" value="Unassembled WGS sequence"/>
</dbReference>
<evidence type="ECO:0000313" key="3">
    <source>
        <dbReference type="Proteomes" id="UP000036325"/>
    </source>
</evidence>
<dbReference type="OrthoDB" id="6863134at2"/>
<dbReference type="InterPro" id="IPR014914">
    <property type="entry name" value="RES_dom"/>
</dbReference>
<sequence length="220" mass="23839">MSGAKKQSSEVEQEFKSALSKHPDVVVTIDTDTLWARVQPTEFDNPVFYNRDSDTRYGDPEKEIGVCYLAGSSKVAIAETFQHGPGGPDSSVLMEDIMNRSLHQLKAARPLKVIDVGVLAAYTGRKARAIVEAKGQGSEGYSLTQTLSAVSMRYGPEIDGLLYTSTVLPGAASLEWCNLVLFEGRKTQLVPVSSEPLAEALLTDDKTAVEFLVDLNLSVV</sequence>
<feature type="domain" description="RES" evidence="1">
    <location>
        <begin position="42"/>
        <end position="192"/>
    </location>
</feature>
<dbReference type="Pfam" id="PF08808">
    <property type="entry name" value="RES"/>
    <property type="match status" value="1"/>
</dbReference>
<name>A0A0J6IIR1_9PSED</name>
<dbReference type="SMART" id="SM00953">
    <property type="entry name" value="RES"/>
    <property type="match status" value="1"/>
</dbReference>
<dbReference type="AlphaFoldDB" id="A0A0J6IIR1"/>
<reference evidence="2 3" key="1">
    <citation type="submission" date="2015-02" db="EMBL/GenBank/DDBJ databases">
        <title>Pseudomonas helleri sp. nov. and Pseudomonas weihenstephanensis sp. nov., isolated from raw cows milk.</title>
        <authorList>
            <person name="von Neubeck M."/>
            <person name="Huptas C."/>
            <person name="Wenning M."/>
            <person name="Scherer S."/>
        </authorList>
    </citation>
    <scope>NUCLEOTIDE SEQUENCE [LARGE SCALE GENOMIC DNA]</scope>
    <source>
        <strain evidence="2 3">DSM 29166</strain>
    </source>
</reference>
<gene>
    <name evidence="2" type="ORF">TU86_10475</name>
</gene>
<evidence type="ECO:0000313" key="2">
    <source>
        <dbReference type="EMBL" id="KMN14485.1"/>
    </source>
</evidence>
<dbReference type="RefSeq" id="WP_157395891.1">
    <property type="nucleotide sequence ID" value="NZ_JYLF01000003.1"/>
</dbReference>
<comment type="caution">
    <text evidence="2">The sequence shown here is derived from an EMBL/GenBank/DDBJ whole genome shotgun (WGS) entry which is preliminary data.</text>
</comment>
<accession>A0A0J6IIR1</accession>
<proteinExistence type="predicted"/>
<dbReference type="PATRIC" id="fig|1608994.3.peg.2719"/>
<protein>
    <recommendedName>
        <fullName evidence="1">RES domain-containing protein</fullName>
    </recommendedName>
</protein>